<comment type="caution">
    <text evidence="2">The sequence shown here is derived from an EMBL/GenBank/DDBJ whole genome shotgun (WGS) entry which is preliminary data.</text>
</comment>
<keyword evidence="3" id="KW-1185">Reference proteome</keyword>
<sequence length="74" mass="8135">LTGASGFVGSHIADLLLRNQYRVRAVSRKSKINSLKETFAHYGTLFEPFEVNDLCDTLPSKLFANAQAVIHVAS</sequence>
<protein>
    <recommendedName>
        <fullName evidence="1">NAD-dependent epimerase/dehydratase domain-containing protein</fullName>
    </recommendedName>
</protein>
<evidence type="ECO:0000313" key="3">
    <source>
        <dbReference type="Proteomes" id="UP001219525"/>
    </source>
</evidence>
<evidence type="ECO:0000313" key="2">
    <source>
        <dbReference type="EMBL" id="KAJ7229023.1"/>
    </source>
</evidence>
<dbReference type="InterPro" id="IPR036291">
    <property type="entry name" value="NAD(P)-bd_dom_sf"/>
</dbReference>
<dbReference type="Pfam" id="PF01370">
    <property type="entry name" value="Epimerase"/>
    <property type="match status" value="1"/>
</dbReference>
<dbReference type="InterPro" id="IPR001509">
    <property type="entry name" value="Epimerase_deHydtase"/>
</dbReference>
<dbReference type="Proteomes" id="UP001219525">
    <property type="component" value="Unassembled WGS sequence"/>
</dbReference>
<organism evidence="2 3">
    <name type="scientific">Mycena pura</name>
    <dbReference type="NCBI Taxonomy" id="153505"/>
    <lineage>
        <taxon>Eukaryota</taxon>
        <taxon>Fungi</taxon>
        <taxon>Dikarya</taxon>
        <taxon>Basidiomycota</taxon>
        <taxon>Agaricomycotina</taxon>
        <taxon>Agaricomycetes</taxon>
        <taxon>Agaricomycetidae</taxon>
        <taxon>Agaricales</taxon>
        <taxon>Marasmiineae</taxon>
        <taxon>Mycenaceae</taxon>
        <taxon>Mycena</taxon>
    </lineage>
</organism>
<feature type="non-terminal residue" evidence="2">
    <location>
        <position position="1"/>
    </location>
</feature>
<dbReference type="SUPFAM" id="SSF51735">
    <property type="entry name" value="NAD(P)-binding Rossmann-fold domains"/>
    <property type="match status" value="1"/>
</dbReference>
<name>A0AAD6YU40_9AGAR</name>
<feature type="non-terminal residue" evidence="2">
    <location>
        <position position="74"/>
    </location>
</feature>
<dbReference type="EMBL" id="JARJCW010000002">
    <property type="protein sequence ID" value="KAJ7229023.1"/>
    <property type="molecule type" value="Genomic_DNA"/>
</dbReference>
<feature type="domain" description="NAD-dependent epimerase/dehydratase" evidence="1">
    <location>
        <begin position="1"/>
        <end position="72"/>
    </location>
</feature>
<evidence type="ECO:0000259" key="1">
    <source>
        <dbReference type="Pfam" id="PF01370"/>
    </source>
</evidence>
<dbReference type="AlphaFoldDB" id="A0AAD6YU40"/>
<gene>
    <name evidence="2" type="ORF">GGX14DRAFT_342979</name>
</gene>
<reference evidence="2" key="1">
    <citation type="submission" date="2023-03" db="EMBL/GenBank/DDBJ databases">
        <title>Massive genome expansion in bonnet fungi (Mycena s.s.) driven by repeated elements and novel gene families across ecological guilds.</title>
        <authorList>
            <consortium name="Lawrence Berkeley National Laboratory"/>
            <person name="Harder C.B."/>
            <person name="Miyauchi S."/>
            <person name="Viragh M."/>
            <person name="Kuo A."/>
            <person name="Thoen E."/>
            <person name="Andreopoulos B."/>
            <person name="Lu D."/>
            <person name="Skrede I."/>
            <person name="Drula E."/>
            <person name="Henrissat B."/>
            <person name="Morin E."/>
            <person name="Kohler A."/>
            <person name="Barry K."/>
            <person name="LaButti K."/>
            <person name="Morin E."/>
            <person name="Salamov A."/>
            <person name="Lipzen A."/>
            <person name="Mereny Z."/>
            <person name="Hegedus B."/>
            <person name="Baldrian P."/>
            <person name="Stursova M."/>
            <person name="Weitz H."/>
            <person name="Taylor A."/>
            <person name="Grigoriev I.V."/>
            <person name="Nagy L.G."/>
            <person name="Martin F."/>
            <person name="Kauserud H."/>
        </authorList>
    </citation>
    <scope>NUCLEOTIDE SEQUENCE</scope>
    <source>
        <strain evidence="2">9144</strain>
    </source>
</reference>
<accession>A0AAD6YU40</accession>
<proteinExistence type="predicted"/>
<dbReference type="Gene3D" id="3.40.50.720">
    <property type="entry name" value="NAD(P)-binding Rossmann-like Domain"/>
    <property type="match status" value="1"/>
</dbReference>